<evidence type="ECO:0000313" key="2">
    <source>
        <dbReference type="EMBL" id="PIY95914.1"/>
    </source>
</evidence>
<gene>
    <name evidence="2" type="ORF">COY66_05655</name>
</gene>
<accession>A0A2M7RGS7</accession>
<feature type="chain" id="PRO_5014980166" evidence="1">
    <location>
        <begin position="25"/>
        <end position="261"/>
    </location>
</feature>
<protein>
    <submittedName>
        <fullName evidence="2">Uncharacterized protein</fullName>
    </submittedName>
</protein>
<dbReference type="EMBL" id="PFMD01000064">
    <property type="protein sequence ID" value="PIY95914.1"/>
    <property type="molecule type" value="Genomic_DNA"/>
</dbReference>
<comment type="caution">
    <text evidence="2">The sequence shown here is derived from an EMBL/GenBank/DDBJ whole genome shotgun (WGS) entry which is preliminary data.</text>
</comment>
<organism evidence="2 3">
    <name type="scientific">Candidatus Kerfeldbacteria bacterium CG_4_10_14_0_8_um_filter_42_10</name>
    <dbReference type="NCBI Taxonomy" id="2014248"/>
    <lineage>
        <taxon>Bacteria</taxon>
        <taxon>Candidatus Kerfeldiibacteriota</taxon>
    </lineage>
</organism>
<name>A0A2M7RGS7_9BACT</name>
<dbReference type="Proteomes" id="UP000230779">
    <property type="component" value="Unassembled WGS sequence"/>
</dbReference>
<evidence type="ECO:0000313" key="3">
    <source>
        <dbReference type="Proteomes" id="UP000230779"/>
    </source>
</evidence>
<sequence length="261" mass="29757">MKKIISVTSILFVLFLVSVKQSNASPWIPPQGLGTEFLEAGDCILVNTVAEKDANHVYTLNPDNTRAINQSYVMRWSRNARCDEIQFHVDHNTPISVLNNWLDNVAYGWYANLGSTHFKGQTVSTSRHEWFYVDQNGILQRIPDWLTSLSWGLLVSDRLSVSPYHADKFYEFVTIGPPLGFNDGQYAVIINNIWKNGSTDYTGLPPRLADEFSRPTYLTCSDYFCGIFEACEYQSSFPGDPYYNLFDWSWMMRNPGCPLAS</sequence>
<keyword evidence="1" id="KW-0732">Signal</keyword>
<evidence type="ECO:0000256" key="1">
    <source>
        <dbReference type="SAM" id="SignalP"/>
    </source>
</evidence>
<feature type="signal peptide" evidence="1">
    <location>
        <begin position="1"/>
        <end position="24"/>
    </location>
</feature>
<dbReference type="AlphaFoldDB" id="A0A2M7RGS7"/>
<proteinExistence type="predicted"/>
<reference evidence="2 3" key="1">
    <citation type="submission" date="2017-09" db="EMBL/GenBank/DDBJ databases">
        <title>Depth-based differentiation of microbial function through sediment-hosted aquifers and enrichment of novel symbionts in the deep terrestrial subsurface.</title>
        <authorList>
            <person name="Probst A.J."/>
            <person name="Ladd B."/>
            <person name="Jarett J.K."/>
            <person name="Geller-Mcgrath D.E."/>
            <person name="Sieber C.M."/>
            <person name="Emerson J.B."/>
            <person name="Anantharaman K."/>
            <person name="Thomas B.C."/>
            <person name="Malmstrom R."/>
            <person name="Stieglmeier M."/>
            <person name="Klingl A."/>
            <person name="Woyke T."/>
            <person name="Ryan C.M."/>
            <person name="Banfield J.F."/>
        </authorList>
    </citation>
    <scope>NUCLEOTIDE SEQUENCE [LARGE SCALE GENOMIC DNA]</scope>
    <source>
        <strain evidence="2">CG_4_10_14_0_8_um_filter_42_10</strain>
    </source>
</reference>